<feature type="domain" description="G-protein coupled receptors family 1 profile" evidence="10">
    <location>
        <begin position="1"/>
        <end position="113"/>
    </location>
</feature>
<dbReference type="GO" id="GO:0042277">
    <property type="term" value="F:peptide binding"/>
    <property type="evidence" value="ECO:0007669"/>
    <property type="project" value="TreeGrafter"/>
</dbReference>
<feature type="transmembrane region" description="Helical" evidence="9">
    <location>
        <begin position="6"/>
        <end position="24"/>
    </location>
</feature>
<dbReference type="InterPro" id="IPR017452">
    <property type="entry name" value="GPCR_Rhodpsn_7TM"/>
</dbReference>
<keyword evidence="6 9" id="KW-0472">Membrane</keyword>
<dbReference type="GO" id="GO:0004930">
    <property type="term" value="F:G protein-coupled receptor activity"/>
    <property type="evidence" value="ECO:0007669"/>
    <property type="project" value="UniProtKB-KW"/>
</dbReference>
<feature type="transmembrane region" description="Helical" evidence="9">
    <location>
        <begin position="45"/>
        <end position="68"/>
    </location>
</feature>
<evidence type="ECO:0000259" key="10">
    <source>
        <dbReference type="PROSITE" id="PS50262"/>
    </source>
</evidence>
<keyword evidence="2" id="KW-1003">Cell membrane</keyword>
<dbReference type="CDD" id="cd00637">
    <property type="entry name" value="7tm_classA_rhodopsin-like"/>
    <property type="match status" value="1"/>
</dbReference>
<evidence type="ECO:0000256" key="2">
    <source>
        <dbReference type="ARBA" id="ARBA00022475"/>
    </source>
</evidence>
<keyword evidence="8" id="KW-0807">Transducer</keyword>
<keyword evidence="3 9" id="KW-0812">Transmembrane</keyword>
<dbReference type="GO" id="GO:0005886">
    <property type="term" value="C:plasma membrane"/>
    <property type="evidence" value="ECO:0007669"/>
    <property type="project" value="UniProtKB-SubCell"/>
</dbReference>
<organism evidence="11">
    <name type="scientific">Anisakis simplex</name>
    <name type="common">Herring worm</name>
    <dbReference type="NCBI Taxonomy" id="6269"/>
    <lineage>
        <taxon>Eukaryota</taxon>
        <taxon>Metazoa</taxon>
        <taxon>Ecdysozoa</taxon>
        <taxon>Nematoda</taxon>
        <taxon>Chromadorea</taxon>
        <taxon>Rhabditida</taxon>
        <taxon>Spirurina</taxon>
        <taxon>Ascaridomorpha</taxon>
        <taxon>Ascaridoidea</taxon>
        <taxon>Anisakidae</taxon>
        <taxon>Anisakis</taxon>
        <taxon>Anisakis simplex complex</taxon>
    </lineage>
</organism>
<evidence type="ECO:0000256" key="4">
    <source>
        <dbReference type="ARBA" id="ARBA00022989"/>
    </source>
</evidence>
<evidence type="ECO:0000313" key="11">
    <source>
        <dbReference type="WBParaSite" id="ASIM_0000369801-mRNA-1"/>
    </source>
</evidence>
<proteinExistence type="predicted"/>
<evidence type="ECO:0000256" key="8">
    <source>
        <dbReference type="ARBA" id="ARBA00023224"/>
    </source>
</evidence>
<name>A0A0M3J7Z9_ANISI</name>
<evidence type="ECO:0000256" key="3">
    <source>
        <dbReference type="ARBA" id="ARBA00022692"/>
    </source>
</evidence>
<sequence>LVPLLLMIYFYYGMLMRLLKQSRMARRTLLGSRRCKASLDDKIPIGRIAAYTLAICLFHFVCWTPYWVSVLYSLYLEVFQPPDLQTPDSSFIYFMYGVHALPYINSASNFILYGLLNRQVSSSDCIQMKSPLRIPIIFIMERRPVSPRQGAAVPSKLRSAEGSELLSVGAAPSEASSAQLHFSPEHQRTILSTIQSENNSAASHRKRTLVFITSNENSSYFLIFRLPHLSFSDSRSNELCILTLMEVGFT</sequence>
<dbReference type="InterPro" id="IPR000276">
    <property type="entry name" value="GPCR_Rhodpsn"/>
</dbReference>
<dbReference type="PROSITE" id="PS50262">
    <property type="entry name" value="G_PROTEIN_RECEP_F1_2"/>
    <property type="match status" value="1"/>
</dbReference>
<dbReference type="AlphaFoldDB" id="A0A0M3J7Z9"/>
<evidence type="ECO:0000256" key="7">
    <source>
        <dbReference type="ARBA" id="ARBA00023170"/>
    </source>
</evidence>
<accession>A0A0M3J7Z9</accession>
<dbReference type="WBParaSite" id="ASIM_0000369801-mRNA-1">
    <property type="protein sequence ID" value="ASIM_0000369801-mRNA-1"/>
    <property type="gene ID" value="ASIM_0000369801"/>
</dbReference>
<evidence type="ECO:0000256" key="1">
    <source>
        <dbReference type="ARBA" id="ARBA00004651"/>
    </source>
</evidence>
<dbReference type="PANTHER" id="PTHR24229">
    <property type="entry name" value="NEUROPEPTIDES RECEPTOR"/>
    <property type="match status" value="1"/>
</dbReference>
<keyword evidence="5" id="KW-0297">G-protein coupled receptor</keyword>
<comment type="subcellular location">
    <subcellularLocation>
        <location evidence="1">Cell membrane</location>
        <topology evidence="1">Multi-pass membrane protein</topology>
    </subcellularLocation>
</comment>
<reference evidence="11" key="1">
    <citation type="submission" date="2017-02" db="UniProtKB">
        <authorList>
            <consortium name="WormBaseParasite"/>
        </authorList>
    </citation>
    <scope>IDENTIFICATION</scope>
</reference>
<keyword evidence="7" id="KW-0675">Receptor</keyword>
<evidence type="ECO:0000256" key="6">
    <source>
        <dbReference type="ARBA" id="ARBA00023136"/>
    </source>
</evidence>
<feature type="transmembrane region" description="Helical" evidence="9">
    <location>
        <begin position="91"/>
        <end position="116"/>
    </location>
</feature>
<dbReference type="SUPFAM" id="SSF81321">
    <property type="entry name" value="Family A G protein-coupled receptor-like"/>
    <property type="match status" value="1"/>
</dbReference>
<evidence type="ECO:0000256" key="9">
    <source>
        <dbReference type="SAM" id="Phobius"/>
    </source>
</evidence>
<dbReference type="GO" id="GO:0043005">
    <property type="term" value="C:neuron projection"/>
    <property type="evidence" value="ECO:0007669"/>
    <property type="project" value="TreeGrafter"/>
</dbReference>
<keyword evidence="4 9" id="KW-1133">Transmembrane helix</keyword>
<protein>
    <submittedName>
        <fullName evidence="11">Probable G-protein coupled receptor (inferred by orthology to a C. elegans protein)</fullName>
    </submittedName>
</protein>
<evidence type="ECO:0000256" key="5">
    <source>
        <dbReference type="ARBA" id="ARBA00023040"/>
    </source>
</evidence>
<dbReference type="Gene3D" id="1.20.1070.10">
    <property type="entry name" value="Rhodopsin 7-helix transmembrane proteins"/>
    <property type="match status" value="1"/>
</dbReference>
<dbReference type="Pfam" id="PF00001">
    <property type="entry name" value="7tm_1"/>
    <property type="match status" value="1"/>
</dbReference>
<dbReference type="PANTHER" id="PTHR24229:SF53">
    <property type="entry name" value="NEUROPEPTIDE RECEPTOR 18"/>
    <property type="match status" value="1"/>
</dbReference>